<dbReference type="InterPro" id="IPR044922">
    <property type="entry name" value="DUF2063_N_sf"/>
</dbReference>
<dbReference type="Gene3D" id="1.10.150.690">
    <property type="entry name" value="DUF2063"/>
    <property type="match status" value="1"/>
</dbReference>
<dbReference type="InterPro" id="IPR018640">
    <property type="entry name" value="DUF2063"/>
</dbReference>
<name>A0A126VEG0_SERRU</name>
<proteinExistence type="predicted"/>
<dbReference type="EMBL" id="LR134493">
    <property type="protein sequence ID" value="VEI64780.1"/>
    <property type="molecule type" value="Genomic_DNA"/>
</dbReference>
<feature type="domain" description="Putative DNA-binding" evidence="1">
    <location>
        <begin position="17"/>
        <end position="94"/>
    </location>
</feature>
<accession>A0A126VEG0</accession>
<gene>
    <name evidence="2" type="ORF">NCTC10036_01992</name>
</gene>
<reference evidence="2 3" key="1">
    <citation type="submission" date="2018-12" db="EMBL/GenBank/DDBJ databases">
        <authorList>
            <consortium name="Pathogen Informatics"/>
        </authorList>
    </citation>
    <scope>NUCLEOTIDE SEQUENCE [LARGE SCALE GENOMIC DNA]</scope>
    <source>
        <strain evidence="2 3">NCTC10036</strain>
    </source>
</reference>
<dbReference type="RefSeq" id="WP_071889263.1">
    <property type="nucleotide sequence ID" value="NZ_CP014474.1"/>
</dbReference>
<dbReference type="Pfam" id="PF09836">
    <property type="entry name" value="DUF2063"/>
    <property type="match status" value="1"/>
</dbReference>
<sequence length="241" mass="27877">MTSQHRVPASLAAAEAEFSGQLRSRHANTYSKGMRLYRKIIRENIYSVLLNVFPLYCRQKKDEAITTLIDAFLYQHQASQPEFHQIATELLLFMRQQPKFSDGEMALIEYEWLMYAVEIDDAQVPHGQRFSPSAKLLPRLVVTLNPTLNMVALPFWLNKNEPCYSREIPLHYYAIYRKRDNAVYQKKLNNAEVRLLAEINAGETHATLLQEKSSKYLPTTAFYTWLDASNNDELLSLTLKG</sequence>
<evidence type="ECO:0000313" key="3">
    <source>
        <dbReference type="Proteomes" id="UP000281904"/>
    </source>
</evidence>
<evidence type="ECO:0000259" key="1">
    <source>
        <dbReference type="Pfam" id="PF09836"/>
    </source>
</evidence>
<organism evidence="2 3">
    <name type="scientific">Serratia rubidaea</name>
    <name type="common">Serratia marinorubra</name>
    <dbReference type="NCBI Taxonomy" id="61652"/>
    <lineage>
        <taxon>Bacteria</taxon>
        <taxon>Pseudomonadati</taxon>
        <taxon>Pseudomonadota</taxon>
        <taxon>Gammaproteobacteria</taxon>
        <taxon>Enterobacterales</taxon>
        <taxon>Yersiniaceae</taxon>
        <taxon>Serratia</taxon>
    </lineage>
</organism>
<dbReference type="Proteomes" id="UP000281904">
    <property type="component" value="Chromosome"/>
</dbReference>
<dbReference type="KEGG" id="srz:AXX16_0978"/>
<dbReference type="AlphaFoldDB" id="A0A126VEG0"/>
<protein>
    <submittedName>
        <fullName evidence="2">Uncharacterized protein conserved in bacteria</fullName>
    </submittedName>
</protein>
<evidence type="ECO:0000313" key="2">
    <source>
        <dbReference type="EMBL" id="VEI64780.1"/>
    </source>
</evidence>